<protein>
    <submittedName>
        <fullName evidence="1">Uncharacterized protein</fullName>
    </submittedName>
</protein>
<keyword evidence="2" id="KW-1185">Reference proteome</keyword>
<accession>A0ACC2V6M1</accession>
<comment type="caution">
    <text evidence="1">The sequence shown here is derived from an EMBL/GenBank/DDBJ whole genome shotgun (WGS) entry which is preliminary data.</text>
</comment>
<evidence type="ECO:0000313" key="1">
    <source>
        <dbReference type="EMBL" id="KAJ9094990.1"/>
    </source>
</evidence>
<reference evidence="1" key="1">
    <citation type="submission" date="2023-04" db="EMBL/GenBank/DDBJ databases">
        <title>Draft Genome sequencing of Naganishia species isolated from polar environments using Oxford Nanopore Technology.</title>
        <authorList>
            <person name="Leo P."/>
            <person name="Venkateswaran K."/>
        </authorList>
    </citation>
    <scope>NUCLEOTIDE SEQUENCE</scope>
    <source>
        <strain evidence="1">MNA-CCFEE 5423</strain>
    </source>
</reference>
<dbReference type="Proteomes" id="UP001227268">
    <property type="component" value="Unassembled WGS sequence"/>
</dbReference>
<dbReference type="EMBL" id="JASBWT010000023">
    <property type="protein sequence ID" value="KAJ9094990.1"/>
    <property type="molecule type" value="Genomic_DNA"/>
</dbReference>
<evidence type="ECO:0000313" key="2">
    <source>
        <dbReference type="Proteomes" id="UP001227268"/>
    </source>
</evidence>
<proteinExistence type="predicted"/>
<organism evidence="1 2">
    <name type="scientific">Naganishia friedmannii</name>
    <dbReference type="NCBI Taxonomy" id="89922"/>
    <lineage>
        <taxon>Eukaryota</taxon>
        <taxon>Fungi</taxon>
        <taxon>Dikarya</taxon>
        <taxon>Basidiomycota</taxon>
        <taxon>Agaricomycotina</taxon>
        <taxon>Tremellomycetes</taxon>
        <taxon>Filobasidiales</taxon>
        <taxon>Filobasidiaceae</taxon>
        <taxon>Naganishia</taxon>
    </lineage>
</organism>
<sequence length="60" mass="6567">MQDRPGPMLDYYSGLHLNGLVIVTQDLASGATKHGRPNNELLNYMLDEVKVEGIIARQGG</sequence>
<gene>
    <name evidence="1" type="ORF">QFC21_005783</name>
</gene>
<name>A0ACC2V6M1_9TREE</name>